<dbReference type="Gene3D" id="1.10.357.10">
    <property type="entry name" value="Tetracycline Repressor, domain 2"/>
    <property type="match status" value="1"/>
</dbReference>
<dbReference type="Pfam" id="PF00440">
    <property type="entry name" value="TetR_N"/>
    <property type="match status" value="1"/>
</dbReference>
<evidence type="ECO:0000256" key="2">
    <source>
        <dbReference type="PROSITE-ProRule" id="PRU00335"/>
    </source>
</evidence>
<dbReference type="InterPro" id="IPR050109">
    <property type="entry name" value="HTH-type_TetR-like_transc_reg"/>
</dbReference>
<evidence type="ECO:0000313" key="5">
    <source>
        <dbReference type="Proteomes" id="UP000562352"/>
    </source>
</evidence>
<reference evidence="4 5" key="1">
    <citation type="submission" date="2020-08" db="EMBL/GenBank/DDBJ databases">
        <title>Genomic Encyclopedia of Type Strains, Phase III (KMG-III): the genomes of soil and plant-associated and newly described type strains.</title>
        <authorList>
            <person name="Whitman W."/>
        </authorList>
    </citation>
    <scope>NUCLEOTIDE SEQUENCE [LARGE SCALE GENOMIC DNA]</scope>
    <source>
        <strain evidence="4 5">CECT 3303</strain>
    </source>
</reference>
<keyword evidence="5" id="KW-1185">Reference proteome</keyword>
<evidence type="ECO:0000256" key="1">
    <source>
        <dbReference type="ARBA" id="ARBA00023125"/>
    </source>
</evidence>
<dbReference type="EMBL" id="JACHJJ010000035">
    <property type="protein sequence ID" value="MBB5967570.1"/>
    <property type="molecule type" value="Genomic_DNA"/>
</dbReference>
<dbReference type="PANTHER" id="PTHR30055:SF200">
    <property type="entry name" value="HTH-TYPE TRANSCRIPTIONAL REPRESSOR BDCR"/>
    <property type="match status" value="1"/>
</dbReference>
<protein>
    <submittedName>
        <fullName evidence="4">AcrR family transcriptional regulator</fullName>
    </submittedName>
</protein>
<dbReference type="InterPro" id="IPR001647">
    <property type="entry name" value="HTH_TetR"/>
</dbReference>
<proteinExistence type="predicted"/>
<dbReference type="SUPFAM" id="SSF46689">
    <property type="entry name" value="Homeodomain-like"/>
    <property type="match status" value="1"/>
</dbReference>
<dbReference type="PANTHER" id="PTHR30055">
    <property type="entry name" value="HTH-TYPE TRANSCRIPTIONAL REGULATOR RUTR"/>
    <property type="match status" value="1"/>
</dbReference>
<dbReference type="RefSeq" id="WP_184948293.1">
    <property type="nucleotide sequence ID" value="NZ_BAAAWZ010000004.1"/>
</dbReference>
<feature type="DNA-binding region" description="H-T-H motif" evidence="2">
    <location>
        <begin position="35"/>
        <end position="54"/>
    </location>
</feature>
<dbReference type="InterPro" id="IPR009057">
    <property type="entry name" value="Homeodomain-like_sf"/>
</dbReference>
<dbReference type="GO" id="GO:0000976">
    <property type="term" value="F:transcription cis-regulatory region binding"/>
    <property type="evidence" value="ECO:0007669"/>
    <property type="project" value="TreeGrafter"/>
</dbReference>
<organism evidence="4 5">
    <name type="scientific">Planomonospora venezuelensis</name>
    <dbReference type="NCBI Taxonomy" id="1999"/>
    <lineage>
        <taxon>Bacteria</taxon>
        <taxon>Bacillati</taxon>
        <taxon>Actinomycetota</taxon>
        <taxon>Actinomycetes</taxon>
        <taxon>Streptosporangiales</taxon>
        <taxon>Streptosporangiaceae</taxon>
        <taxon>Planomonospora</taxon>
    </lineage>
</organism>
<dbReference type="PROSITE" id="PS50977">
    <property type="entry name" value="HTH_TETR_2"/>
    <property type="match status" value="1"/>
</dbReference>
<evidence type="ECO:0000259" key="3">
    <source>
        <dbReference type="PROSITE" id="PS50977"/>
    </source>
</evidence>
<dbReference type="GO" id="GO:0003700">
    <property type="term" value="F:DNA-binding transcription factor activity"/>
    <property type="evidence" value="ECO:0007669"/>
    <property type="project" value="TreeGrafter"/>
</dbReference>
<dbReference type="Proteomes" id="UP000562352">
    <property type="component" value="Unassembled WGS sequence"/>
</dbReference>
<comment type="caution">
    <text evidence="4">The sequence shown here is derived from an EMBL/GenBank/DDBJ whole genome shotgun (WGS) entry which is preliminary data.</text>
</comment>
<name>A0A841DC10_PLAVE</name>
<dbReference type="PRINTS" id="PR00455">
    <property type="entry name" value="HTHTETR"/>
</dbReference>
<feature type="domain" description="HTH tetR-type" evidence="3">
    <location>
        <begin position="12"/>
        <end position="72"/>
    </location>
</feature>
<dbReference type="AlphaFoldDB" id="A0A841DC10"/>
<keyword evidence="1 2" id="KW-0238">DNA-binding</keyword>
<accession>A0A841DC10</accession>
<sequence>MSAPWLRDERAGLAAERILAAAEQVFLRRGVAATEMAHIAEAAGCSRATLYRYFDNRHALRMAYVHREAGRVARDVGERVRGLADPRERLTAALPAVLHAVRGNPVLAAWFTHADGALTAELARSSPVIEAMGAAFLGDPADPGTRARGRWLVRVIVSLLTTPGEDDADERAMIESFVVPVLAGEDAPRPR</sequence>
<gene>
    <name evidence="4" type="ORF">FHS22_006877</name>
</gene>
<evidence type="ECO:0000313" key="4">
    <source>
        <dbReference type="EMBL" id="MBB5967570.1"/>
    </source>
</evidence>